<gene>
    <name evidence="1" type="ORF">OIU77_001928</name>
</gene>
<dbReference type="EMBL" id="JAPFFI010000013">
    <property type="protein sequence ID" value="KAJ6371516.1"/>
    <property type="molecule type" value="Genomic_DNA"/>
</dbReference>
<protein>
    <submittedName>
        <fullName evidence="1">Uncharacterized protein</fullName>
    </submittedName>
</protein>
<reference evidence="1" key="2">
    <citation type="journal article" date="2023" name="Int. J. Mol. Sci.">
        <title>De Novo Assembly and Annotation of 11 Diverse Shrub Willow (Salix) Genomes Reveals Novel Gene Organization in Sex-Linked Regions.</title>
        <authorList>
            <person name="Hyden B."/>
            <person name="Feng K."/>
            <person name="Yates T.B."/>
            <person name="Jawdy S."/>
            <person name="Cereghino C."/>
            <person name="Smart L.B."/>
            <person name="Muchero W."/>
        </authorList>
    </citation>
    <scope>NUCLEOTIDE SEQUENCE</scope>
    <source>
        <tissue evidence="1">Shoot tip</tissue>
    </source>
</reference>
<accession>A0ABQ9B506</accession>
<reference evidence="1" key="1">
    <citation type="submission" date="2022-10" db="EMBL/GenBank/DDBJ databases">
        <authorList>
            <person name="Hyden B.L."/>
            <person name="Feng K."/>
            <person name="Yates T."/>
            <person name="Jawdy S."/>
            <person name="Smart L.B."/>
            <person name="Muchero W."/>
        </authorList>
    </citation>
    <scope>NUCLEOTIDE SEQUENCE</scope>
    <source>
        <tissue evidence="1">Shoot tip</tissue>
    </source>
</reference>
<name>A0ABQ9B506_9ROSI</name>
<comment type="caution">
    <text evidence="1">The sequence shown here is derived from an EMBL/GenBank/DDBJ whole genome shotgun (WGS) entry which is preliminary data.</text>
</comment>
<organism evidence="1 2">
    <name type="scientific">Salix suchowensis</name>
    <dbReference type="NCBI Taxonomy" id="1278906"/>
    <lineage>
        <taxon>Eukaryota</taxon>
        <taxon>Viridiplantae</taxon>
        <taxon>Streptophyta</taxon>
        <taxon>Embryophyta</taxon>
        <taxon>Tracheophyta</taxon>
        <taxon>Spermatophyta</taxon>
        <taxon>Magnoliopsida</taxon>
        <taxon>eudicotyledons</taxon>
        <taxon>Gunneridae</taxon>
        <taxon>Pentapetalae</taxon>
        <taxon>rosids</taxon>
        <taxon>fabids</taxon>
        <taxon>Malpighiales</taxon>
        <taxon>Salicaceae</taxon>
        <taxon>Saliceae</taxon>
        <taxon>Salix</taxon>
    </lineage>
</organism>
<keyword evidence="2" id="KW-1185">Reference proteome</keyword>
<sequence length="33" mass="4050">MTGGCEERRGWCLRRERSSWQLSSEVQPWFVYE</sequence>
<evidence type="ECO:0000313" key="1">
    <source>
        <dbReference type="EMBL" id="KAJ6371516.1"/>
    </source>
</evidence>
<dbReference type="Proteomes" id="UP001141253">
    <property type="component" value="Chromosome 17"/>
</dbReference>
<evidence type="ECO:0000313" key="2">
    <source>
        <dbReference type="Proteomes" id="UP001141253"/>
    </source>
</evidence>
<proteinExistence type="predicted"/>